<dbReference type="SMART" id="SM00267">
    <property type="entry name" value="GGDEF"/>
    <property type="match status" value="1"/>
</dbReference>
<dbReference type="Gene3D" id="6.10.340.10">
    <property type="match status" value="1"/>
</dbReference>
<evidence type="ECO:0000256" key="2">
    <source>
        <dbReference type="SAM" id="Phobius"/>
    </source>
</evidence>
<keyword evidence="6" id="KW-0378">Hydrolase</keyword>
<dbReference type="SUPFAM" id="SSF141868">
    <property type="entry name" value="EAL domain-like"/>
    <property type="match status" value="1"/>
</dbReference>
<keyword evidence="2" id="KW-0812">Transmembrane</keyword>
<dbReference type="NCBIfam" id="TIGR00254">
    <property type="entry name" value="GGDEF"/>
    <property type="match status" value="1"/>
</dbReference>
<dbReference type="InterPro" id="IPR001633">
    <property type="entry name" value="EAL_dom"/>
</dbReference>
<comment type="caution">
    <text evidence="6">The sequence shown here is derived from an EMBL/GenBank/DDBJ whole genome shotgun (WGS) entry which is preliminary data.</text>
</comment>
<dbReference type="Pfam" id="PF13185">
    <property type="entry name" value="GAF_2"/>
    <property type="match status" value="1"/>
</dbReference>
<dbReference type="Pfam" id="PF00672">
    <property type="entry name" value="HAMP"/>
    <property type="match status" value="1"/>
</dbReference>
<dbReference type="InterPro" id="IPR035919">
    <property type="entry name" value="EAL_sf"/>
</dbReference>
<dbReference type="CDD" id="cd01948">
    <property type="entry name" value="EAL"/>
    <property type="match status" value="1"/>
</dbReference>
<dbReference type="SMART" id="SM00052">
    <property type="entry name" value="EAL"/>
    <property type="match status" value="1"/>
</dbReference>
<feature type="transmembrane region" description="Helical" evidence="2">
    <location>
        <begin position="286"/>
        <end position="305"/>
    </location>
</feature>
<dbReference type="Pfam" id="PF00563">
    <property type="entry name" value="EAL"/>
    <property type="match status" value="1"/>
</dbReference>
<feature type="coiled-coil region" evidence="1">
    <location>
        <begin position="348"/>
        <end position="375"/>
    </location>
</feature>
<dbReference type="Pfam" id="PF00990">
    <property type="entry name" value="GGDEF"/>
    <property type="match status" value="1"/>
</dbReference>
<dbReference type="PANTHER" id="PTHR44757:SF2">
    <property type="entry name" value="BIOFILM ARCHITECTURE MAINTENANCE PROTEIN MBAA"/>
    <property type="match status" value="1"/>
</dbReference>
<feature type="domain" description="EAL" evidence="3">
    <location>
        <begin position="727"/>
        <end position="981"/>
    </location>
</feature>
<dbReference type="PROSITE" id="PS50887">
    <property type="entry name" value="GGDEF"/>
    <property type="match status" value="1"/>
</dbReference>
<dbReference type="EMBL" id="MLJW01000041">
    <property type="protein sequence ID" value="OIR06854.1"/>
    <property type="molecule type" value="Genomic_DNA"/>
</dbReference>
<dbReference type="PROSITE" id="PS50885">
    <property type="entry name" value="HAMP"/>
    <property type="match status" value="1"/>
</dbReference>
<gene>
    <name evidence="6" type="primary">gmr_67</name>
    <name evidence="6" type="ORF">GALL_111030</name>
</gene>
<evidence type="ECO:0000259" key="4">
    <source>
        <dbReference type="PROSITE" id="PS50885"/>
    </source>
</evidence>
<dbReference type="Gene3D" id="3.30.450.20">
    <property type="entry name" value="PAS domain"/>
    <property type="match status" value="1"/>
</dbReference>
<dbReference type="InterPro" id="IPR003018">
    <property type="entry name" value="GAF"/>
</dbReference>
<dbReference type="PROSITE" id="PS50883">
    <property type="entry name" value="EAL"/>
    <property type="match status" value="1"/>
</dbReference>
<keyword evidence="2" id="KW-0472">Membrane</keyword>
<dbReference type="InterPro" id="IPR029016">
    <property type="entry name" value="GAF-like_dom_sf"/>
</dbReference>
<dbReference type="InterPro" id="IPR043128">
    <property type="entry name" value="Rev_trsase/Diguanyl_cyclase"/>
</dbReference>
<dbReference type="CDD" id="cd18774">
    <property type="entry name" value="PDC2_HK_sensor"/>
    <property type="match status" value="1"/>
</dbReference>
<feature type="transmembrane region" description="Helical" evidence="2">
    <location>
        <begin position="262"/>
        <end position="280"/>
    </location>
</feature>
<dbReference type="Gene3D" id="3.20.20.450">
    <property type="entry name" value="EAL domain"/>
    <property type="match status" value="1"/>
</dbReference>
<sequence length="982" mass="107775">MRHTMSLKTRLVALTVGLFAVFMWALVFFSATVLQRQFERVLADQQFASAQRLAAELDDKLAARIQGLSRAAEALPVDLRPEAIDAYLARFGDLNSDFTAGMAVIGLDGRAIADYPVAPGRRGTFFGDRGYFRQVVATHRPCIDKPIMGRALRRPVLTIGVPVFDAAGKLRAVLTGIIDLTAPNFLGAISQRAMTGKGEFFILSRQDSLIIAATDARRVMTAMVAPGVNAMVDRIVGGFEGSTVAVSSEGIPKLYSVKRITAANWVVVAALPTSVAFGPLKLMQNYLYLLAGAMTLLALLTIWWLTRRMLAPLEAAGVAMHRMTTGELPLASLAQPRADEIGRMIGNFNRLIEDRQRHETALERSEQKQRRLNRALRLLSDCNTALVHAEREQGLLDEICRLVVATGGYRMAWVGYAEQGQEKAVRQVSQAGFGEDYLDRARISWADTESGRGPTGAAIRTATVQVNQNFFTNPAMAPWRESAIEQGFGSSIALPLLREQRAFGALTIYSDESDAFADDEVKLLTELANDLAYGIEALRERAQRQVAEEKLAFLAHHDPLTGLPNRLLLRDRFERAIASAERQNSGVAILFLDLDNFKQVNDSLGHDVGDRLLVQAVQRLQTCIRDTDTISRQGGDEFVILLAGVADSGAISHIAQKILDSASAPFEIDTHTLNISFSIGISLYPNDGRDFDTLFKNADAALYHAKDSGRDAYHFFAAKMNSDALARMQLQNDLRRAVKNSEFLLHYQPQIDIVSGRIVGLEALVRWQPPGRALIPPGIFIPLAEDSGMIIPIGEWVMNEACRQAKAWQDQGLPPLPVAVNLSAHQFRRGDLLGTVASALERSGLSADLLELELTESILLQETDLVMKKLHSLKEMGVKLSIDDFGTGYSSLSYLKRLAVDKLKIDQSFVRDLVDDADDAAIIRAIIQLGHTMQLSVIAEGVETEAQLAFLKSAGCDEAQGYLFSRPVAAEEFFALAVSLSR</sequence>
<feature type="domain" description="GGDEF" evidence="5">
    <location>
        <begin position="585"/>
        <end position="718"/>
    </location>
</feature>
<dbReference type="InterPro" id="IPR052155">
    <property type="entry name" value="Biofilm_reg_signaling"/>
</dbReference>
<evidence type="ECO:0000313" key="6">
    <source>
        <dbReference type="EMBL" id="OIR06854.1"/>
    </source>
</evidence>
<dbReference type="PANTHER" id="PTHR44757">
    <property type="entry name" value="DIGUANYLATE CYCLASE DGCP"/>
    <property type="match status" value="1"/>
</dbReference>
<dbReference type="GO" id="GO:0071111">
    <property type="term" value="F:cyclic-guanylate-specific phosphodiesterase activity"/>
    <property type="evidence" value="ECO:0007669"/>
    <property type="project" value="UniProtKB-EC"/>
</dbReference>
<dbReference type="InterPro" id="IPR003660">
    <property type="entry name" value="HAMP_dom"/>
</dbReference>
<protein>
    <submittedName>
        <fullName evidence="6">Cyclic di-GMP phosphodiesterase Gmr</fullName>
        <ecNumber evidence="6">3.1.4.52</ecNumber>
    </submittedName>
</protein>
<evidence type="ECO:0000256" key="1">
    <source>
        <dbReference type="SAM" id="Coils"/>
    </source>
</evidence>
<accession>A0A1J5T3W8</accession>
<feature type="transmembrane region" description="Helical" evidence="2">
    <location>
        <begin position="12"/>
        <end position="34"/>
    </location>
</feature>
<dbReference type="AlphaFoldDB" id="A0A1J5T3W8"/>
<dbReference type="CDD" id="cd18773">
    <property type="entry name" value="PDC1_HK_sensor"/>
    <property type="match status" value="1"/>
</dbReference>
<organism evidence="6">
    <name type="scientific">mine drainage metagenome</name>
    <dbReference type="NCBI Taxonomy" id="410659"/>
    <lineage>
        <taxon>unclassified sequences</taxon>
        <taxon>metagenomes</taxon>
        <taxon>ecological metagenomes</taxon>
    </lineage>
</organism>
<proteinExistence type="predicted"/>
<dbReference type="Gene3D" id="3.30.70.270">
    <property type="match status" value="1"/>
</dbReference>
<keyword evidence="2" id="KW-1133">Transmembrane helix</keyword>
<dbReference type="InterPro" id="IPR029787">
    <property type="entry name" value="Nucleotide_cyclase"/>
</dbReference>
<name>A0A1J5T3W8_9ZZZZ</name>
<dbReference type="CDD" id="cd01949">
    <property type="entry name" value="GGDEF"/>
    <property type="match status" value="1"/>
</dbReference>
<keyword evidence="1" id="KW-0175">Coiled coil</keyword>
<dbReference type="Gene3D" id="3.30.450.40">
    <property type="match status" value="1"/>
</dbReference>
<dbReference type="SUPFAM" id="SSF55781">
    <property type="entry name" value="GAF domain-like"/>
    <property type="match status" value="1"/>
</dbReference>
<dbReference type="SUPFAM" id="SSF55073">
    <property type="entry name" value="Nucleotide cyclase"/>
    <property type="match status" value="1"/>
</dbReference>
<evidence type="ECO:0000259" key="3">
    <source>
        <dbReference type="PROSITE" id="PS50883"/>
    </source>
</evidence>
<dbReference type="GO" id="GO:0016020">
    <property type="term" value="C:membrane"/>
    <property type="evidence" value="ECO:0007669"/>
    <property type="project" value="InterPro"/>
</dbReference>
<evidence type="ECO:0000259" key="5">
    <source>
        <dbReference type="PROSITE" id="PS50887"/>
    </source>
</evidence>
<dbReference type="FunFam" id="3.20.20.450:FF:000001">
    <property type="entry name" value="Cyclic di-GMP phosphodiesterase yahA"/>
    <property type="match status" value="1"/>
</dbReference>
<feature type="domain" description="HAMP" evidence="4">
    <location>
        <begin position="307"/>
        <end position="360"/>
    </location>
</feature>
<dbReference type="FunFam" id="3.30.70.270:FF:000001">
    <property type="entry name" value="Diguanylate cyclase domain protein"/>
    <property type="match status" value="1"/>
</dbReference>
<dbReference type="EC" id="3.1.4.52" evidence="6"/>
<dbReference type="GO" id="GO:0007165">
    <property type="term" value="P:signal transduction"/>
    <property type="evidence" value="ECO:0007669"/>
    <property type="project" value="InterPro"/>
</dbReference>
<dbReference type="InterPro" id="IPR000160">
    <property type="entry name" value="GGDEF_dom"/>
</dbReference>
<reference evidence="6" key="1">
    <citation type="submission" date="2016-10" db="EMBL/GenBank/DDBJ databases">
        <title>Sequence of Gallionella enrichment culture.</title>
        <authorList>
            <person name="Poehlein A."/>
            <person name="Muehling M."/>
            <person name="Daniel R."/>
        </authorList>
    </citation>
    <scope>NUCLEOTIDE SEQUENCE</scope>
</reference>